<keyword evidence="5" id="KW-0472">Membrane</keyword>
<reference evidence="6 7" key="1">
    <citation type="submission" date="2016-12" db="EMBL/GenBank/DDBJ databases">
        <authorList>
            <person name="Song W.-J."/>
            <person name="Kurnit D.M."/>
        </authorList>
    </citation>
    <scope>NUCLEOTIDE SEQUENCE [LARGE SCALE GENOMIC DNA]</scope>
    <source>
        <strain evidence="6 7">DSM 18488</strain>
    </source>
</reference>
<dbReference type="GO" id="GO:0005886">
    <property type="term" value="C:plasma membrane"/>
    <property type="evidence" value="ECO:0007669"/>
    <property type="project" value="InterPro"/>
</dbReference>
<name>A0A1M7XW44_9BACT</name>
<protein>
    <submittedName>
        <fullName evidence="6">LPS export ABC transporter protein LptC</fullName>
    </submittedName>
</protein>
<dbReference type="OrthoDB" id="5431669at2"/>
<evidence type="ECO:0000256" key="2">
    <source>
        <dbReference type="ARBA" id="ARBA00022519"/>
    </source>
</evidence>
<dbReference type="Pfam" id="PF06835">
    <property type="entry name" value="LptC"/>
    <property type="match status" value="1"/>
</dbReference>
<dbReference type="InterPro" id="IPR026265">
    <property type="entry name" value="LptC"/>
</dbReference>
<dbReference type="STRING" id="1121416.SAMN02745220_00216"/>
<dbReference type="Proteomes" id="UP000184603">
    <property type="component" value="Unassembled WGS sequence"/>
</dbReference>
<evidence type="ECO:0000256" key="4">
    <source>
        <dbReference type="ARBA" id="ARBA00022989"/>
    </source>
</evidence>
<keyword evidence="2" id="KW-0997">Cell inner membrane</keyword>
<keyword evidence="3" id="KW-0812">Transmembrane</keyword>
<evidence type="ECO:0000313" key="7">
    <source>
        <dbReference type="Proteomes" id="UP000184603"/>
    </source>
</evidence>
<evidence type="ECO:0000313" key="6">
    <source>
        <dbReference type="EMBL" id="SHO42923.1"/>
    </source>
</evidence>
<dbReference type="EMBL" id="FRFE01000001">
    <property type="protein sequence ID" value="SHO42923.1"/>
    <property type="molecule type" value="Genomic_DNA"/>
</dbReference>
<sequence length="191" mass="21559">MIKRRNYIWLVPLSLIVTFPVWRIPVASFLTPRVTYEPPRTEDPKRQNFKMETVRILQNKNGKISAEIRAERAFTTDNPDEYSLEIVDGDIYNTKGEVTNITARQGVFNGASQQLTLIDNVVIAKESDNQHLYTDLLYYDDTKKLVFCPNKVLIEGQDASITGTGLSHDIAKGTYDLGGRVFCNTQGSISP</sequence>
<keyword evidence="1" id="KW-1003">Cell membrane</keyword>
<dbReference type="GO" id="GO:0030288">
    <property type="term" value="C:outer membrane-bounded periplasmic space"/>
    <property type="evidence" value="ECO:0007669"/>
    <property type="project" value="TreeGrafter"/>
</dbReference>
<dbReference type="Gene3D" id="2.60.450.10">
    <property type="entry name" value="Lipopolysaccharide (LPS) transport protein A like domain"/>
    <property type="match status" value="1"/>
</dbReference>
<dbReference type="NCBIfam" id="TIGR04409">
    <property type="entry name" value="LptC_YrbK"/>
    <property type="match status" value="1"/>
</dbReference>
<dbReference type="PANTHER" id="PTHR37481:SF1">
    <property type="entry name" value="LIPOPOLYSACCHARIDE EXPORT SYSTEM PROTEIN LPTC"/>
    <property type="match status" value="1"/>
</dbReference>
<keyword evidence="4" id="KW-1133">Transmembrane helix</keyword>
<evidence type="ECO:0000256" key="3">
    <source>
        <dbReference type="ARBA" id="ARBA00022692"/>
    </source>
</evidence>
<evidence type="ECO:0000256" key="5">
    <source>
        <dbReference type="ARBA" id="ARBA00023136"/>
    </source>
</evidence>
<accession>A0A1M7XW44</accession>
<dbReference type="GO" id="GO:0015221">
    <property type="term" value="F:lipopolysaccharide transmembrane transporter activity"/>
    <property type="evidence" value="ECO:0007669"/>
    <property type="project" value="InterPro"/>
</dbReference>
<dbReference type="InterPro" id="IPR010664">
    <property type="entry name" value="LipoPS_assembly_LptC-rel"/>
</dbReference>
<keyword evidence="7" id="KW-1185">Reference proteome</keyword>
<dbReference type="AlphaFoldDB" id="A0A1M7XW44"/>
<organism evidence="6 7">
    <name type="scientific">Desulfopila aestuarii DSM 18488</name>
    <dbReference type="NCBI Taxonomy" id="1121416"/>
    <lineage>
        <taxon>Bacteria</taxon>
        <taxon>Pseudomonadati</taxon>
        <taxon>Thermodesulfobacteriota</taxon>
        <taxon>Desulfobulbia</taxon>
        <taxon>Desulfobulbales</taxon>
        <taxon>Desulfocapsaceae</taxon>
        <taxon>Desulfopila</taxon>
    </lineage>
</organism>
<dbReference type="RefSeq" id="WP_073611579.1">
    <property type="nucleotide sequence ID" value="NZ_FRFE01000001.1"/>
</dbReference>
<evidence type="ECO:0000256" key="1">
    <source>
        <dbReference type="ARBA" id="ARBA00022475"/>
    </source>
</evidence>
<dbReference type="PANTHER" id="PTHR37481">
    <property type="entry name" value="LIPOPOLYSACCHARIDE EXPORT SYSTEM PROTEIN LPTC"/>
    <property type="match status" value="1"/>
</dbReference>
<gene>
    <name evidence="6" type="ORF">SAMN02745220_00216</name>
</gene>
<dbReference type="GO" id="GO:0017089">
    <property type="term" value="F:glycolipid transfer activity"/>
    <property type="evidence" value="ECO:0007669"/>
    <property type="project" value="TreeGrafter"/>
</dbReference>
<proteinExistence type="predicted"/>
<dbReference type="InterPro" id="IPR052363">
    <property type="entry name" value="LPS_export_LptC"/>
</dbReference>